<sequence>QESRNGDKEIHIYVYKKKNAAGGPAQPAAVPNRERAPGHVAQGERGARPAHVLRRGQAGDGGRERGELRCAGRALGGGGGGRQPRELAVVAQAPEAARPAVVGPAQPRAPVPEAAPSGPLAPPAQPAGQSLRVARRLLRRAAAAAAAAAAACAGRAGGFAGRRHRERPRSPNPFNRTSRFSREGGGPRRGAEPRHAVRRRQRGPSGRARLERTAAAAAGGRPRIGPDQALQNAGPLGVQGPPLPGGARGGEHRVPGSRLVRAPVRGDGQDPRGDDPVRDLRVKLLQAAAGPGFPAQHHRHQGAGAAGAAGEPPAPADDDADAEKGAKGEKANARAGAGKAAHSPRPDGRGGGGGSAGGWAAAASRRRRGPPGIFSEPPLARDPHLPVRLGAGAGVEARRAAGRDAAARLRRRDRVPDVPARGLGRPNGDDVPLEHPALRFVGESRRARCGPQDSAGVETADVPAGLEPTASNERAAEAAPGAARRASEADEPAESDLRQAVLPLAPGAMRAKSQSRTPERPTELAPLHPDRGGQAPSRPATGFGLGADPGKPPSAPGRALTMTTTATTTPTGSRPTSHASAGRALSALASRIKPSSETESSLCLSPARRRRLGKARAAHPKSAPAVEQDLPRRVKEKAEIQQIIQRLERYGLLVRKPLPPVADAAGSTGTSASAGAGGSFDGLSRRPQAPGSITPLRASKTAEPRRTPRYQESAEAARGVARRPKTIDCRAVERAIFTPQEMYPPPKRWRSDDDGATKHLPLWKMVRADRLRIAALAAAAVAKNSSAARSARGSGAGSHPPQTINLRLFLIKSSERRINQMRCEVDEWSQLTNRILQKPPRLAGHRFRQTSSAETGAGPAVTTGYAGRALNAGLPEPGVEKPTTGQQAGARFASEPPGRSGPRRRSALPAGTQLPKRPSTHGGAGVASATEPTESGGSPSANGASASPAPPSSSQGQPPDADGPGTRRSGREGGPRTRRGRRRSTSREPGERKAGVRILKETINSRNGRTDSFWHWNEYAGVREGWLGKKAKLVSISEGRRTRTAPGGRREGDHPGRPATSAGARRRDAAAAAASSEEDLRIAEPVQRTVSFAKITRDLVSARRERKEGNWFPSRPAARGGGGGGGGRADGGREPWKAAAKRLPAWRTAALQRRNSASALAPGPEAPPRGESARGSVFPRVPVLDALAARALLARRLGEGEKPPSPPRGGTYVQEYFARYRPAVL</sequence>
<accession>A0A8H8DLJ3</accession>
<dbReference type="AlphaFoldDB" id="A0A8H8DLJ3"/>
<dbReference type="EMBL" id="JAEFCI010001633">
    <property type="protein sequence ID" value="KAG5462770.1"/>
    <property type="molecule type" value="Genomic_DNA"/>
</dbReference>
<feature type="region of interest" description="Disordered" evidence="1">
    <location>
        <begin position="839"/>
        <end position="1009"/>
    </location>
</feature>
<keyword evidence="3" id="KW-1185">Reference proteome</keyword>
<feature type="region of interest" description="Disordered" evidence="1">
    <location>
        <begin position="17"/>
        <end position="132"/>
    </location>
</feature>
<feature type="compositionally biased region" description="Low complexity" evidence="1">
    <location>
        <begin position="664"/>
        <end position="674"/>
    </location>
</feature>
<feature type="compositionally biased region" description="Basic and acidic residues" evidence="1">
    <location>
        <begin position="985"/>
        <end position="1000"/>
    </location>
</feature>
<feature type="compositionally biased region" description="Low complexity" evidence="1">
    <location>
        <begin position="935"/>
        <end position="967"/>
    </location>
</feature>
<feature type="non-terminal residue" evidence="2">
    <location>
        <position position="1"/>
    </location>
</feature>
<reference evidence="2 3" key="1">
    <citation type="journal article" name="Sci. Rep.">
        <title>Genome-scale phylogenetic analyses confirm Olpidium as the closest living zoosporic fungus to the non-flagellated, terrestrial fungi.</title>
        <authorList>
            <person name="Chang Y."/>
            <person name="Rochon D."/>
            <person name="Sekimoto S."/>
            <person name="Wang Y."/>
            <person name="Chovatia M."/>
            <person name="Sandor L."/>
            <person name="Salamov A."/>
            <person name="Grigoriev I.V."/>
            <person name="Stajich J.E."/>
            <person name="Spatafora J.W."/>
        </authorList>
    </citation>
    <scope>NUCLEOTIDE SEQUENCE [LARGE SCALE GENOMIC DNA]</scope>
    <source>
        <strain evidence="2">S191</strain>
    </source>
</reference>
<feature type="region of interest" description="Disordered" evidence="1">
    <location>
        <begin position="1030"/>
        <end position="1177"/>
    </location>
</feature>
<feature type="compositionally biased region" description="Low complexity" evidence="1">
    <location>
        <begin position="203"/>
        <end position="225"/>
    </location>
</feature>
<proteinExistence type="predicted"/>
<feature type="compositionally biased region" description="Basic residues" evidence="1">
    <location>
        <begin position="607"/>
        <end position="619"/>
    </location>
</feature>
<feature type="compositionally biased region" description="Basic and acidic residues" evidence="1">
    <location>
        <begin position="396"/>
        <end position="407"/>
    </location>
</feature>
<feature type="compositionally biased region" description="Low complexity" evidence="1">
    <location>
        <begin position="470"/>
        <end position="484"/>
    </location>
</feature>
<organism evidence="2 3">
    <name type="scientific">Olpidium bornovanus</name>
    <dbReference type="NCBI Taxonomy" id="278681"/>
    <lineage>
        <taxon>Eukaryota</taxon>
        <taxon>Fungi</taxon>
        <taxon>Fungi incertae sedis</taxon>
        <taxon>Olpidiomycota</taxon>
        <taxon>Olpidiomycotina</taxon>
        <taxon>Olpidiomycetes</taxon>
        <taxon>Olpidiales</taxon>
        <taxon>Olpidiaceae</taxon>
        <taxon>Olpidium</taxon>
    </lineage>
</organism>
<feature type="compositionally biased region" description="Basic and acidic residues" evidence="1">
    <location>
        <begin position="322"/>
        <end position="332"/>
    </location>
</feature>
<feature type="compositionally biased region" description="Low complexity" evidence="1">
    <location>
        <begin position="302"/>
        <end position="311"/>
    </location>
</feature>
<evidence type="ECO:0000313" key="2">
    <source>
        <dbReference type="EMBL" id="KAG5462770.1"/>
    </source>
</evidence>
<feature type="compositionally biased region" description="Basic and acidic residues" evidence="1">
    <location>
        <begin position="61"/>
        <end position="70"/>
    </location>
</feature>
<feature type="compositionally biased region" description="Low complexity" evidence="1">
    <location>
        <begin position="557"/>
        <end position="591"/>
    </location>
</feature>
<feature type="compositionally biased region" description="Basic and acidic residues" evidence="1">
    <location>
        <begin position="267"/>
        <end position="282"/>
    </location>
</feature>
<feature type="compositionally biased region" description="Low complexity" evidence="1">
    <location>
        <begin position="333"/>
        <end position="343"/>
    </location>
</feature>
<comment type="caution">
    <text evidence="2">The sequence shown here is derived from an EMBL/GenBank/DDBJ whole genome shotgun (WGS) entry which is preliminary data.</text>
</comment>
<feature type="compositionally biased region" description="Basic and acidic residues" evidence="1">
    <location>
        <begin position="432"/>
        <end position="446"/>
    </location>
</feature>
<feature type="compositionally biased region" description="Basic and acidic residues" evidence="1">
    <location>
        <begin position="180"/>
        <end position="195"/>
    </location>
</feature>
<evidence type="ECO:0000256" key="1">
    <source>
        <dbReference type="SAM" id="MobiDB-lite"/>
    </source>
</evidence>
<feature type="region of interest" description="Disordered" evidence="1">
    <location>
        <begin position="152"/>
        <end position="630"/>
    </location>
</feature>
<feature type="region of interest" description="Disordered" evidence="1">
    <location>
        <begin position="663"/>
        <end position="722"/>
    </location>
</feature>
<dbReference type="Proteomes" id="UP000673691">
    <property type="component" value="Unassembled WGS sequence"/>
</dbReference>
<protein>
    <submittedName>
        <fullName evidence="2">Uncharacterized protein</fullName>
    </submittedName>
</protein>
<feature type="compositionally biased region" description="Low complexity" evidence="1">
    <location>
        <begin position="20"/>
        <end position="29"/>
    </location>
</feature>
<feature type="compositionally biased region" description="Basic and acidic residues" evidence="1">
    <location>
        <begin position="1095"/>
        <end position="1109"/>
    </location>
</feature>
<feature type="compositionally biased region" description="Polar residues" evidence="1">
    <location>
        <begin position="593"/>
        <end position="603"/>
    </location>
</feature>
<gene>
    <name evidence="2" type="ORF">BJ554DRAFT_3609</name>
</gene>
<evidence type="ECO:0000313" key="3">
    <source>
        <dbReference type="Proteomes" id="UP000673691"/>
    </source>
</evidence>
<name>A0A8H8DLJ3_9FUNG</name>
<feature type="compositionally biased region" description="Gly residues" evidence="1">
    <location>
        <begin position="1119"/>
        <end position="1129"/>
    </location>
</feature>